<reference evidence="1 2" key="1">
    <citation type="submission" date="2013-03" db="EMBL/GenBank/DDBJ databases">
        <title>The Genome Sequence of Capronia epimyces CBS 606.96.</title>
        <authorList>
            <consortium name="The Broad Institute Genomics Platform"/>
            <person name="Cuomo C."/>
            <person name="de Hoog S."/>
            <person name="Gorbushina A."/>
            <person name="Walker B."/>
            <person name="Young S.K."/>
            <person name="Zeng Q."/>
            <person name="Gargeya S."/>
            <person name="Fitzgerald M."/>
            <person name="Haas B."/>
            <person name="Abouelleil A."/>
            <person name="Allen A.W."/>
            <person name="Alvarado L."/>
            <person name="Arachchi H.M."/>
            <person name="Berlin A.M."/>
            <person name="Chapman S.B."/>
            <person name="Gainer-Dewar J."/>
            <person name="Goldberg J."/>
            <person name="Griggs A."/>
            <person name="Gujja S."/>
            <person name="Hansen M."/>
            <person name="Howarth C."/>
            <person name="Imamovic A."/>
            <person name="Ireland A."/>
            <person name="Larimer J."/>
            <person name="McCowan C."/>
            <person name="Murphy C."/>
            <person name="Pearson M."/>
            <person name="Poon T.W."/>
            <person name="Priest M."/>
            <person name="Roberts A."/>
            <person name="Saif S."/>
            <person name="Shea T."/>
            <person name="Sisk P."/>
            <person name="Sykes S."/>
            <person name="Wortman J."/>
            <person name="Nusbaum C."/>
            <person name="Birren B."/>
        </authorList>
    </citation>
    <scope>NUCLEOTIDE SEQUENCE [LARGE SCALE GENOMIC DNA]</scope>
    <source>
        <strain evidence="1 2">CBS 606.96</strain>
    </source>
</reference>
<sequence>MQHSNPMRIVFRFPVTYELEEEAIVMRFFTLFGRDPHDDCFSHLMAPSESSTKMHIILDMYCKTFPEVNLDTMEYEVFKVKKNNELYETISLSSVS</sequence>
<gene>
    <name evidence="1" type="ORF">A1O3_06126</name>
</gene>
<proteinExistence type="predicted"/>
<dbReference type="HOGENOM" id="CLU_122933_2_1_1"/>
<dbReference type="RefSeq" id="XP_007734436.1">
    <property type="nucleotide sequence ID" value="XM_007736246.1"/>
</dbReference>
<dbReference type="OrthoDB" id="3709982at2759"/>
<protein>
    <submittedName>
        <fullName evidence="1">Uncharacterized protein</fullName>
    </submittedName>
</protein>
<keyword evidence="2" id="KW-1185">Reference proteome</keyword>
<name>W9XQ14_9EURO</name>
<dbReference type="Proteomes" id="UP000019478">
    <property type="component" value="Unassembled WGS sequence"/>
</dbReference>
<comment type="caution">
    <text evidence="1">The sequence shown here is derived from an EMBL/GenBank/DDBJ whole genome shotgun (WGS) entry which is preliminary data.</text>
</comment>
<evidence type="ECO:0000313" key="1">
    <source>
        <dbReference type="EMBL" id="EXJ82313.1"/>
    </source>
</evidence>
<evidence type="ECO:0000313" key="2">
    <source>
        <dbReference type="Proteomes" id="UP000019478"/>
    </source>
</evidence>
<accession>W9XQ14</accession>
<dbReference type="AlphaFoldDB" id="W9XQ14"/>
<dbReference type="STRING" id="1182542.W9XQ14"/>
<organism evidence="1 2">
    <name type="scientific">Capronia epimyces CBS 606.96</name>
    <dbReference type="NCBI Taxonomy" id="1182542"/>
    <lineage>
        <taxon>Eukaryota</taxon>
        <taxon>Fungi</taxon>
        <taxon>Dikarya</taxon>
        <taxon>Ascomycota</taxon>
        <taxon>Pezizomycotina</taxon>
        <taxon>Eurotiomycetes</taxon>
        <taxon>Chaetothyriomycetidae</taxon>
        <taxon>Chaetothyriales</taxon>
        <taxon>Herpotrichiellaceae</taxon>
        <taxon>Capronia</taxon>
    </lineage>
</organism>
<dbReference type="GeneID" id="19170236"/>
<dbReference type="EMBL" id="AMGY01000005">
    <property type="protein sequence ID" value="EXJ82313.1"/>
    <property type="molecule type" value="Genomic_DNA"/>
</dbReference>